<feature type="transmembrane region" description="Helical" evidence="2">
    <location>
        <begin position="618"/>
        <end position="640"/>
    </location>
</feature>
<keyword evidence="2" id="KW-1133">Transmembrane helix</keyword>
<evidence type="ECO:0008006" key="5">
    <source>
        <dbReference type="Google" id="ProtNLM"/>
    </source>
</evidence>
<feature type="region of interest" description="Disordered" evidence="1">
    <location>
        <begin position="45"/>
        <end position="73"/>
    </location>
</feature>
<proteinExistence type="predicted"/>
<keyword evidence="4" id="KW-1185">Reference proteome</keyword>
<evidence type="ECO:0000256" key="2">
    <source>
        <dbReference type="SAM" id="Phobius"/>
    </source>
</evidence>
<feature type="compositionally biased region" description="Polar residues" evidence="1">
    <location>
        <begin position="160"/>
        <end position="178"/>
    </location>
</feature>
<evidence type="ECO:0000313" key="4">
    <source>
        <dbReference type="Proteomes" id="UP001163828"/>
    </source>
</evidence>
<organism evidence="3 4">
    <name type="scientific">Lentinula boryana</name>
    <dbReference type="NCBI Taxonomy" id="40481"/>
    <lineage>
        <taxon>Eukaryota</taxon>
        <taxon>Fungi</taxon>
        <taxon>Dikarya</taxon>
        <taxon>Basidiomycota</taxon>
        <taxon>Agaricomycotina</taxon>
        <taxon>Agaricomycetes</taxon>
        <taxon>Agaricomycetidae</taxon>
        <taxon>Agaricales</taxon>
        <taxon>Marasmiineae</taxon>
        <taxon>Omphalotaceae</taxon>
        <taxon>Lentinula</taxon>
    </lineage>
</organism>
<dbReference type="EMBL" id="MU790706">
    <property type="protein sequence ID" value="KAJ3994386.1"/>
    <property type="molecule type" value="Genomic_DNA"/>
</dbReference>
<feature type="compositionally biased region" description="Polar residues" evidence="1">
    <location>
        <begin position="186"/>
        <end position="211"/>
    </location>
</feature>
<feature type="transmembrane region" description="Helical" evidence="2">
    <location>
        <begin position="708"/>
        <end position="728"/>
    </location>
</feature>
<keyword evidence="2" id="KW-0472">Membrane</keyword>
<evidence type="ECO:0000256" key="1">
    <source>
        <dbReference type="SAM" id="MobiDB-lite"/>
    </source>
</evidence>
<sequence>MNLLQRIVRLLRKLYNSTPVRLTIGSVLALYTFLARRGRKWTVKKERTNARPDITGKNPSFGLPPPSISPPEGVISAASRIPATDSLYPYPFSGRNASVSSQDISASSIHTDASAQQSSQQLQYISHTTPTRTRPSDHRSRSNPHIDIPSISGQHLHLSGSASRVSSRPNSLYGQTLGSRPPSFHGQLSVSRPISPYTSRHGSGSQVSIPPSITIDRGPDDDEEGFDTAPLQTSPIQENSPFTHLENQDEPGFKQLSELYERFCPIPPEFYPRYERSIYVPDESTTYTVKPLTSSFGLEEKIPAEWKKKIHPEGACYYVYRDRRYYTDANIMDDLTKDRIVACINDFDDFIRSRSIELSSRTNTVFNLHTDPDDPDKYTCEYYIADHATRSVFWLDAVDAESFPVWGEVKGVTSPTHIEHAVVSLYWYHCHLFPHSYDLTIEAVDELRDILLHCICDTITSSTSTVPYSVADLKEMMILLNNLRKNPATGGGVSAYSRIMYIFARLRFLHFHGQPAARLDRDQSVHHKANRLQNRRPWWMKCLSPALFSAPDLYYRILSNLWVDDLVHEAAWSDFVDKMNEEWQQLILFNTVLLNANVAFLAIQSIDDSSDSPGRSPAQIASFLSIVASFGSIILGLVLARKHRAKAKDTAVDAAKFLKSWERNRLGIASLAILYSVPYALLLWGVLCFLVAFSFMCYIDSDIFIRSLMSSAWFVVAVLVLWCVTALASWDHRSNDQKSFWSYVHELLSYLLFGLWWSIDEAFTMIANSWRFLNTRQTTVRAAQQQPIELRNTNTRKSSVGTAVGELWRKSSLFNNADRKGTNDTQVTAVETQC</sequence>
<evidence type="ECO:0000313" key="3">
    <source>
        <dbReference type="EMBL" id="KAJ3994386.1"/>
    </source>
</evidence>
<feature type="compositionally biased region" description="Polar residues" evidence="1">
    <location>
        <begin position="230"/>
        <end position="242"/>
    </location>
</feature>
<gene>
    <name evidence="3" type="ORF">F5050DRAFT_1774936</name>
</gene>
<protein>
    <recommendedName>
        <fullName evidence="5">WW domain-containing protein</fullName>
    </recommendedName>
</protein>
<feature type="transmembrane region" description="Helical" evidence="2">
    <location>
        <begin position="586"/>
        <end position="606"/>
    </location>
</feature>
<feature type="region of interest" description="Disordered" evidence="1">
    <location>
        <begin position="127"/>
        <end position="248"/>
    </location>
</feature>
<keyword evidence="2" id="KW-0812">Transmembrane</keyword>
<dbReference type="Proteomes" id="UP001163828">
    <property type="component" value="Unassembled WGS sequence"/>
</dbReference>
<accession>A0ABQ8Q7C5</accession>
<feature type="transmembrane region" description="Helical" evidence="2">
    <location>
        <begin position="666"/>
        <end position="696"/>
    </location>
</feature>
<reference evidence="3" key="1">
    <citation type="submission" date="2022-08" db="EMBL/GenBank/DDBJ databases">
        <authorList>
            <consortium name="DOE Joint Genome Institute"/>
            <person name="Min B."/>
            <person name="Riley R."/>
            <person name="Sierra-Patev S."/>
            <person name="Naranjo-Ortiz M."/>
            <person name="Looney B."/>
            <person name="Konkel Z."/>
            <person name="Slot J.C."/>
            <person name="Sakamoto Y."/>
            <person name="Steenwyk J.L."/>
            <person name="Rokas A."/>
            <person name="Carro J."/>
            <person name="Camarero S."/>
            <person name="Ferreira P."/>
            <person name="Molpeceres G."/>
            <person name="Ruiz-Duenas F.J."/>
            <person name="Serrano A."/>
            <person name="Henrissat B."/>
            <person name="Drula E."/>
            <person name="Hughes K.W."/>
            <person name="Mata J.L."/>
            <person name="Ishikawa N.K."/>
            <person name="Vargas-Isla R."/>
            <person name="Ushijima S."/>
            <person name="Smith C.A."/>
            <person name="Ahrendt S."/>
            <person name="Andreopoulos W."/>
            <person name="He G."/>
            <person name="Labutti K."/>
            <person name="Lipzen A."/>
            <person name="Ng V."/>
            <person name="Sandor L."/>
            <person name="Barry K."/>
            <person name="Martinez A.T."/>
            <person name="Xiao Y."/>
            <person name="Gibbons J.G."/>
            <person name="Terashima K."/>
            <person name="Hibbett D.S."/>
            <person name="Grigoriev I.V."/>
        </authorList>
    </citation>
    <scope>NUCLEOTIDE SEQUENCE</scope>
    <source>
        <strain evidence="3">TFB10827</strain>
    </source>
</reference>
<comment type="caution">
    <text evidence="3">The sequence shown here is derived from an EMBL/GenBank/DDBJ whole genome shotgun (WGS) entry which is preliminary data.</text>
</comment>
<name>A0ABQ8Q7C5_9AGAR</name>